<organism evidence="1 2">
    <name type="scientific">Gordonia westfalica</name>
    <dbReference type="NCBI Taxonomy" id="158898"/>
    <lineage>
        <taxon>Bacteria</taxon>
        <taxon>Bacillati</taxon>
        <taxon>Actinomycetota</taxon>
        <taxon>Actinomycetes</taxon>
        <taxon>Mycobacteriales</taxon>
        <taxon>Gordoniaceae</taxon>
        <taxon>Gordonia</taxon>
    </lineage>
</organism>
<keyword evidence="2" id="KW-1185">Reference proteome</keyword>
<name>A0ABU2GS12_9ACTN</name>
<reference evidence="1 2" key="1">
    <citation type="submission" date="2023-08" db="EMBL/GenBank/DDBJ databases">
        <title>Bioegradation of LLDPE and BLDPE plastic by marine bacteria from coast plastic debris.</title>
        <authorList>
            <person name="Rong Z."/>
        </authorList>
    </citation>
    <scope>NUCLEOTIDE SEQUENCE [LARGE SCALE GENOMIC DNA]</scope>
    <source>
        <strain evidence="1 2">Z-2</strain>
    </source>
</reference>
<accession>A0ABU2GS12</accession>
<comment type="caution">
    <text evidence="1">The sequence shown here is derived from an EMBL/GenBank/DDBJ whole genome shotgun (WGS) entry which is preliminary data.</text>
</comment>
<sequence length="96" mass="10161">MIRPPTKPPPALMYTTPRLSCAGSPGPGYDTRVDTICANTWPTHAGPYATVAVRSSARRGPSAFATTACTLVTAAAAKVTAPAIRIQRMMFPRTSR</sequence>
<protein>
    <submittedName>
        <fullName evidence="1">Uncharacterized protein</fullName>
    </submittedName>
</protein>
<evidence type="ECO:0000313" key="2">
    <source>
        <dbReference type="Proteomes" id="UP001265083"/>
    </source>
</evidence>
<gene>
    <name evidence="1" type="ORF">RD149_10675</name>
</gene>
<dbReference type="Proteomes" id="UP001265083">
    <property type="component" value="Unassembled WGS sequence"/>
</dbReference>
<proteinExistence type="predicted"/>
<evidence type="ECO:0000313" key="1">
    <source>
        <dbReference type="EMBL" id="MDS1114236.1"/>
    </source>
</evidence>
<dbReference type="EMBL" id="JAVLUS010000007">
    <property type="protein sequence ID" value="MDS1114236.1"/>
    <property type="molecule type" value="Genomic_DNA"/>
</dbReference>